<reference evidence="32 33" key="1">
    <citation type="submission" date="2018-03" db="EMBL/GenBank/DDBJ databases">
        <title>Draft genome sequence of Rohu Carp (Labeo rohita).</title>
        <authorList>
            <person name="Das P."/>
            <person name="Kushwaha B."/>
            <person name="Joshi C.G."/>
            <person name="Kumar D."/>
            <person name="Nagpure N.S."/>
            <person name="Sahoo L."/>
            <person name="Das S.P."/>
            <person name="Bit A."/>
            <person name="Patnaik S."/>
            <person name="Meher P.K."/>
            <person name="Jayasankar P."/>
            <person name="Koringa P.G."/>
            <person name="Patel N.V."/>
            <person name="Hinsu A.T."/>
            <person name="Kumar R."/>
            <person name="Pandey M."/>
            <person name="Agarwal S."/>
            <person name="Srivastava S."/>
            <person name="Singh M."/>
            <person name="Iquebal M.A."/>
            <person name="Jaiswal S."/>
            <person name="Angadi U.B."/>
            <person name="Kumar N."/>
            <person name="Raza M."/>
            <person name="Shah T.M."/>
            <person name="Rai A."/>
            <person name="Jena J.K."/>
        </authorList>
    </citation>
    <scope>NUCLEOTIDE SEQUENCE [LARGE SCALE GENOMIC DNA]</scope>
    <source>
        <strain evidence="32">DASCIFA01</strain>
        <tissue evidence="32">Testis</tissue>
    </source>
</reference>
<dbReference type="GO" id="GO:0000139">
    <property type="term" value="C:Golgi membrane"/>
    <property type="evidence" value="ECO:0007669"/>
    <property type="project" value="UniProtKB-SubCell"/>
</dbReference>
<evidence type="ECO:0000256" key="24">
    <source>
        <dbReference type="ARBA" id="ARBA00075954"/>
    </source>
</evidence>
<keyword evidence="11 27" id="KW-0853">WD repeat</keyword>
<keyword evidence="14" id="KW-0832">Ubl conjugation</keyword>
<keyword evidence="34" id="KW-1267">Proteomics identification</keyword>
<dbReference type="SMART" id="SM01167">
    <property type="entry name" value="DUF1900"/>
    <property type="match status" value="1"/>
</dbReference>
<evidence type="ECO:0000256" key="22">
    <source>
        <dbReference type="ARBA" id="ARBA00023136"/>
    </source>
</evidence>
<dbReference type="GO" id="GO:0005795">
    <property type="term" value="C:Golgi stack"/>
    <property type="evidence" value="ECO:0007669"/>
    <property type="project" value="TreeGrafter"/>
</dbReference>
<keyword evidence="7" id="KW-0488">Methylation</keyword>
<dbReference type="FunFam" id="3.10.450.50:FF:000002">
    <property type="entry name" value="Ras GTPase-activating protein-binding protein 2 isoform 1"/>
    <property type="match status" value="1"/>
</dbReference>
<feature type="compositionally biased region" description="Acidic residues" evidence="30">
    <location>
        <begin position="142"/>
        <end position="157"/>
    </location>
</feature>
<evidence type="ECO:0000256" key="12">
    <source>
        <dbReference type="ARBA" id="ARBA00022588"/>
    </source>
</evidence>
<protein>
    <recommendedName>
        <fullName evidence="5">General vesicular transport factor p115</fullName>
    </recommendedName>
    <alternativeName>
        <fullName evidence="24">Protein USO1 homolog</fullName>
    </alternativeName>
    <alternativeName>
        <fullName evidence="25">Transcytosis-associated protein</fullName>
    </alternativeName>
    <alternativeName>
        <fullName evidence="26">Vesicle-docking protein</fullName>
    </alternativeName>
</protein>
<feature type="region of interest" description="Disordered" evidence="30">
    <location>
        <begin position="1595"/>
        <end position="1669"/>
    </location>
</feature>
<evidence type="ECO:0000256" key="21">
    <source>
        <dbReference type="ARBA" id="ARBA00023054"/>
    </source>
</evidence>
<dbReference type="Pfam" id="PF02136">
    <property type="entry name" value="NTF2"/>
    <property type="match status" value="1"/>
</dbReference>
<evidence type="ECO:0000256" key="17">
    <source>
        <dbReference type="ARBA" id="ARBA00022892"/>
    </source>
</evidence>
<feature type="region of interest" description="Disordered" evidence="30">
    <location>
        <begin position="142"/>
        <end position="256"/>
    </location>
</feature>
<dbReference type="PROSITE" id="PS50177">
    <property type="entry name" value="NTF2_DOMAIN"/>
    <property type="match status" value="1"/>
</dbReference>
<keyword evidence="21 29" id="KW-0175">Coiled coil</keyword>
<dbReference type="InterPro" id="IPR002075">
    <property type="entry name" value="NTF2_dom"/>
</dbReference>
<dbReference type="GO" id="GO:0005783">
    <property type="term" value="C:endoplasmic reticulum"/>
    <property type="evidence" value="ECO:0007669"/>
    <property type="project" value="TreeGrafter"/>
</dbReference>
<keyword evidence="12" id="KW-0399">Innate immunity</keyword>
<dbReference type="GO" id="GO:0005829">
    <property type="term" value="C:cytosol"/>
    <property type="evidence" value="ECO:0007669"/>
    <property type="project" value="UniProtKB-SubCell"/>
</dbReference>
<dbReference type="EMBL" id="QBIY01008610">
    <property type="protein sequence ID" value="RXN36274.1"/>
    <property type="molecule type" value="Genomic_DNA"/>
</dbReference>
<dbReference type="SUPFAM" id="SSF48371">
    <property type="entry name" value="ARM repeat"/>
    <property type="match status" value="1"/>
</dbReference>
<dbReference type="SMART" id="SM00320">
    <property type="entry name" value="WD40"/>
    <property type="match status" value="4"/>
</dbReference>
<dbReference type="FunFam" id="1.25.10.10:FF:000054">
    <property type="entry name" value="General vesicular transport factor p115"/>
    <property type="match status" value="1"/>
</dbReference>
<dbReference type="Gene3D" id="3.10.450.50">
    <property type="match status" value="1"/>
</dbReference>
<dbReference type="STRING" id="84645.A0A498NY54"/>
<dbReference type="InterPro" id="IPR016024">
    <property type="entry name" value="ARM-type_fold"/>
</dbReference>
<comment type="caution">
    <text evidence="32">The sequence shown here is derived from an EMBL/GenBank/DDBJ whole genome shotgun (WGS) entry which is preliminary data.</text>
</comment>
<dbReference type="InterPro" id="IPR012677">
    <property type="entry name" value="Nucleotide-bd_a/b_plait_sf"/>
</dbReference>
<dbReference type="GO" id="GO:0003723">
    <property type="term" value="F:RNA binding"/>
    <property type="evidence" value="ECO:0007669"/>
    <property type="project" value="UniProtKB-KW"/>
</dbReference>
<dbReference type="PROSITE" id="PS00678">
    <property type="entry name" value="WD_REPEATS_1"/>
    <property type="match status" value="1"/>
</dbReference>
<feature type="compositionally biased region" description="Basic and acidic residues" evidence="30">
    <location>
        <begin position="333"/>
        <end position="359"/>
    </location>
</feature>
<dbReference type="Pfam" id="PF04869">
    <property type="entry name" value="Uso1_p115_head"/>
    <property type="match status" value="1"/>
</dbReference>
<evidence type="ECO:0000256" key="13">
    <source>
        <dbReference type="ARBA" id="ARBA00022737"/>
    </source>
</evidence>
<accession>A0A498NY54</accession>
<dbReference type="PROSITE" id="PS50082">
    <property type="entry name" value="WD_REPEATS_2"/>
    <property type="match status" value="3"/>
</dbReference>
<feature type="coiled-coil region" evidence="29">
    <location>
        <begin position="1022"/>
        <end position="1070"/>
    </location>
</feature>
<dbReference type="Gene3D" id="2.130.10.10">
    <property type="entry name" value="YVTN repeat-like/Quinoprotein amine dehydrogenase"/>
    <property type="match status" value="1"/>
</dbReference>
<feature type="region of interest" description="Disordered" evidence="30">
    <location>
        <begin position="333"/>
        <end position="387"/>
    </location>
</feature>
<keyword evidence="6" id="KW-0813">Transport</keyword>
<evidence type="ECO:0000256" key="27">
    <source>
        <dbReference type="PROSITE-ProRule" id="PRU00221"/>
    </source>
</evidence>
<dbReference type="InterPro" id="IPR015048">
    <property type="entry name" value="DUF1899"/>
</dbReference>
<evidence type="ECO:0000256" key="20">
    <source>
        <dbReference type="ARBA" id="ARBA00023034"/>
    </source>
</evidence>
<evidence type="ECO:0000256" key="7">
    <source>
        <dbReference type="ARBA" id="ARBA00022481"/>
    </source>
</evidence>
<gene>
    <name evidence="32" type="ORF">ROHU_014100</name>
</gene>
<dbReference type="SMART" id="SM00185">
    <property type="entry name" value="ARM"/>
    <property type="match status" value="3"/>
</dbReference>
<name>A0A498NY54_LABRO</name>
<dbReference type="InterPro" id="IPR006955">
    <property type="entry name" value="Uso1_p115_C"/>
</dbReference>
<feature type="repeat" description="ARM" evidence="28">
    <location>
        <begin position="425"/>
        <end position="462"/>
    </location>
</feature>
<evidence type="ECO:0000256" key="11">
    <source>
        <dbReference type="ARBA" id="ARBA00022574"/>
    </source>
</evidence>
<evidence type="ECO:0000256" key="15">
    <source>
        <dbReference type="ARBA" id="ARBA00022859"/>
    </source>
</evidence>
<dbReference type="Pfam" id="PF08953">
    <property type="entry name" value="DUF1899"/>
    <property type="match status" value="1"/>
</dbReference>
<feature type="repeat" description="WD" evidence="27">
    <location>
        <begin position="1419"/>
        <end position="1461"/>
    </location>
</feature>
<evidence type="ECO:0000256" key="2">
    <source>
        <dbReference type="ARBA" id="ARBA00004395"/>
    </source>
</evidence>
<evidence type="ECO:0000256" key="3">
    <source>
        <dbReference type="ARBA" id="ARBA00004514"/>
    </source>
</evidence>
<dbReference type="Proteomes" id="UP000290572">
    <property type="component" value="Unassembled WGS sequence"/>
</dbReference>
<dbReference type="InterPro" id="IPR035979">
    <property type="entry name" value="RBD_domain_sf"/>
</dbReference>
<evidence type="ECO:0000256" key="8">
    <source>
        <dbReference type="ARBA" id="ARBA00022490"/>
    </source>
</evidence>
<feature type="repeat" description="WD" evidence="27">
    <location>
        <begin position="1369"/>
        <end position="1411"/>
    </location>
</feature>
<dbReference type="GO" id="GO:0010494">
    <property type="term" value="C:cytoplasmic stress granule"/>
    <property type="evidence" value="ECO:0007669"/>
    <property type="project" value="UniProtKB-SubCell"/>
</dbReference>
<dbReference type="SUPFAM" id="SSF54427">
    <property type="entry name" value="NTF2-like"/>
    <property type="match status" value="1"/>
</dbReference>
<dbReference type="Gene3D" id="3.30.70.330">
    <property type="match status" value="1"/>
</dbReference>
<evidence type="ECO:0000256" key="16">
    <source>
        <dbReference type="ARBA" id="ARBA00022884"/>
    </source>
</evidence>
<feature type="compositionally biased region" description="Pro residues" evidence="30">
    <location>
        <begin position="229"/>
        <end position="242"/>
    </location>
</feature>
<dbReference type="GO" id="GO:0048211">
    <property type="term" value="P:Golgi vesicle docking"/>
    <property type="evidence" value="ECO:0007669"/>
    <property type="project" value="TreeGrafter"/>
</dbReference>
<evidence type="ECO:0000256" key="5">
    <source>
        <dbReference type="ARBA" id="ARBA00018243"/>
    </source>
</evidence>
<evidence type="ECO:0000259" key="31">
    <source>
        <dbReference type="PROSITE" id="PS50177"/>
    </source>
</evidence>
<feature type="domain" description="NTF2" evidence="31">
    <location>
        <begin position="11"/>
        <end position="133"/>
    </location>
</feature>
<feature type="repeat" description="WD" evidence="27">
    <location>
        <begin position="1467"/>
        <end position="1508"/>
    </location>
</feature>
<dbReference type="PROSITE" id="PS50294">
    <property type="entry name" value="WD_REPEATS_REGION"/>
    <property type="match status" value="2"/>
</dbReference>
<evidence type="ECO:0000313" key="32">
    <source>
        <dbReference type="EMBL" id="RXN36274.1"/>
    </source>
</evidence>
<keyword evidence="13" id="KW-0677">Repeat</keyword>
<keyword evidence="15" id="KW-0391">Immunity</keyword>
<dbReference type="InterPro" id="IPR024095">
    <property type="entry name" value="Vesicle_P115"/>
</dbReference>
<dbReference type="InterPro" id="IPR011989">
    <property type="entry name" value="ARM-like"/>
</dbReference>
<dbReference type="GO" id="GO:0048280">
    <property type="term" value="P:vesicle fusion with Golgi apparatus"/>
    <property type="evidence" value="ECO:0007669"/>
    <property type="project" value="InterPro"/>
</dbReference>
<keyword evidence="22" id="KW-0472">Membrane</keyword>
<evidence type="ECO:0000256" key="1">
    <source>
        <dbReference type="ARBA" id="ARBA00004210"/>
    </source>
</evidence>
<evidence type="ECO:0000256" key="30">
    <source>
        <dbReference type="SAM" id="MobiDB-lite"/>
    </source>
</evidence>
<comment type="similarity">
    <text evidence="4">Belongs to the VDP/USO1/EDE1 family.</text>
</comment>
<dbReference type="SUPFAM" id="SSF50978">
    <property type="entry name" value="WD40 repeat-like"/>
    <property type="match status" value="1"/>
</dbReference>
<evidence type="ECO:0000256" key="6">
    <source>
        <dbReference type="ARBA" id="ARBA00022448"/>
    </source>
</evidence>
<evidence type="ECO:0000256" key="28">
    <source>
        <dbReference type="PROSITE-ProRule" id="PRU00259"/>
    </source>
</evidence>
<dbReference type="GO" id="GO:0045056">
    <property type="term" value="P:transcytosis"/>
    <property type="evidence" value="ECO:0007669"/>
    <property type="project" value="TreeGrafter"/>
</dbReference>
<dbReference type="GO" id="GO:0048513">
    <property type="term" value="P:animal organ development"/>
    <property type="evidence" value="ECO:0007669"/>
    <property type="project" value="UniProtKB-ARBA"/>
</dbReference>
<keyword evidence="9" id="KW-1017">Isopeptide bond</keyword>
<dbReference type="GO" id="GO:0012507">
    <property type="term" value="C:ER to Golgi transport vesicle membrane"/>
    <property type="evidence" value="ECO:0007669"/>
    <property type="project" value="TreeGrafter"/>
</dbReference>
<dbReference type="GO" id="GO:0045087">
    <property type="term" value="P:innate immune response"/>
    <property type="evidence" value="ECO:0007669"/>
    <property type="project" value="UniProtKB-KW"/>
</dbReference>
<keyword evidence="19" id="KW-0007">Acetylation</keyword>
<keyword evidence="33" id="KW-1185">Reference proteome</keyword>
<keyword evidence="10" id="KW-0597">Phosphoprotein</keyword>
<evidence type="ECO:0000256" key="26">
    <source>
        <dbReference type="ARBA" id="ARBA00083407"/>
    </source>
</evidence>
<comment type="function">
    <text evidence="23">General vesicular transport factor required for intercisternal transport in the Golgi stack; it is required for transcytotic fusion and/or subsequent binding of the vesicles to the target membrane. May well act as a vesicular anchor by interacting with the target membrane and holding the vesicular and target membranes in proximity.</text>
</comment>
<feature type="coiled-coil region" evidence="29">
    <location>
        <begin position="1684"/>
        <end position="1711"/>
    </location>
</feature>
<dbReference type="SUPFAM" id="SSF54928">
    <property type="entry name" value="RNA-binding domain, RBD"/>
    <property type="match status" value="1"/>
</dbReference>
<dbReference type="CDD" id="cd00780">
    <property type="entry name" value="NTF2"/>
    <property type="match status" value="1"/>
</dbReference>
<dbReference type="InterPro" id="IPR019775">
    <property type="entry name" value="WD40_repeat_CS"/>
</dbReference>
<keyword evidence="17" id="KW-0931">ER-Golgi transport</keyword>
<dbReference type="Pfam" id="PF18770">
    <property type="entry name" value="Arm_vescicular"/>
    <property type="match status" value="1"/>
</dbReference>
<dbReference type="InterPro" id="IPR006953">
    <property type="entry name" value="Vesicle_Uso1_P115_head"/>
</dbReference>
<comment type="subcellular location">
    <subcellularLocation>
        <location evidence="1">Cytoplasm</location>
        <location evidence="1">Stress granule</location>
    </subcellularLocation>
    <subcellularLocation>
        <location evidence="3">Cytoplasm</location>
        <location evidence="3">Cytosol</location>
    </subcellularLocation>
    <subcellularLocation>
        <location evidence="2">Golgi apparatus membrane</location>
        <topology evidence="2">Peripheral membrane protein</topology>
    </subcellularLocation>
</comment>
<evidence type="ECO:0000256" key="25">
    <source>
        <dbReference type="ARBA" id="ARBA00080851"/>
    </source>
</evidence>
<dbReference type="InterPro" id="IPR032710">
    <property type="entry name" value="NTF2-like_dom_sf"/>
</dbReference>
<evidence type="ECO:0000256" key="14">
    <source>
        <dbReference type="ARBA" id="ARBA00022843"/>
    </source>
</evidence>
<dbReference type="InterPro" id="IPR018222">
    <property type="entry name" value="Nuclear_transport_factor_2_euk"/>
</dbReference>
<keyword evidence="16" id="KW-0694">RNA-binding</keyword>
<dbReference type="PANTHER" id="PTHR10013:SF0">
    <property type="entry name" value="GENERAL VESICULAR TRANSPORT FACTOR P115"/>
    <property type="match status" value="1"/>
</dbReference>
<organism evidence="32 33">
    <name type="scientific">Labeo rohita</name>
    <name type="common">Indian major carp</name>
    <name type="synonym">Cyprinus rohita</name>
    <dbReference type="NCBI Taxonomy" id="84645"/>
    <lineage>
        <taxon>Eukaryota</taxon>
        <taxon>Metazoa</taxon>
        <taxon>Chordata</taxon>
        <taxon>Craniata</taxon>
        <taxon>Vertebrata</taxon>
        <taxon>Euteleostomi</taxon>
        <taxon>Actinopterygii</taxon>
        <taxon>Neopterygii</taxon>
        <taxon>Teleostei</taxon>
        <taxon>Ostariophysi</taxon>
        <taxon>Cypriniformes</taxon>
        <taxon>Cyprinidae</taxon>
        <taxon>Labeoninae</taxon>
        <taxon>Labeonini</taxon>
        <taxon>Labeo</taxon>
    </lineage>
</organism>
<evidence type="ECO:0000256" key="29">
    <source>
        <dbReference type="SAM" id="Coils"/>
    </source>
</evidence>
<evidence type="ECO:0000313" key="33">
    <source>
        <dbReference type="Proteomes" id="UP000290572"/>
    </source>
</evidence>
<feature type="compositionally biased region" description="Basic and acidic residues" evidence="30">
    <location>
        <begin position="204"/>
        <end position="227"/>
    </location>
</feature>
<evidence type="ECO:0000256" key="23">
    <source>
        <dbReference type="ARBA" id="ARBA00058762"/>
    </source>
</evidence>
<keyword evidence="20" id="KW-0333">Golgi apparatus</keyword>
<feature type="compositionally biased region" description="Polar residues" evidence="30">
    <location>
        <begin position="1649"/>
        <end position="1664"/>
    </location>
</feature>
<dbReference type="GO" id="GO:0006886">
    <property type="term" value="P:intracellular protein transport"/>
    <property type="evidence" value="ECO:0007669"/>
    <property type="project" value="InterPro"/>
</dbReference>
<evidence type="ECO:0000256" key="10">
    <source>
        <dbReference type="ARBA" id="ARBA00022553"/>
    </source>
</evidence>
<dbReference type="GO" id="GO:0006888">
    <property type="term" value="P:endoplasmic reticulum to Golgi vesicle-mediated transport"/>
    <property type="evidence" value="ECO:0007669"/>
    <property type="project" value="TreeGrafter"/>
</dbReference>
<keyword evidence="8" id="KW-0963">Cytoplasm</keyword>
<feature type="coiled-coil region" evidence="29">
    <location>
        <begin position="1095"/>
        <end position="1291"/>
    </location>
</feature>
<dbReference type="InterPro" id="IPR000225">
    <property type="entry name" value="Armadillo"/>
</dbReference>
<dbReference type="PROSITE" id="PS50176">
    <property type="entry name" value="ARM_REPEAT"/>
    <property type="match status" value="1"/>
</dbReference>
<sequence length="1715" mass="192649">MVMEKPSPLLVGREFVRQYYTLLNKAPDFLHRFYGRNSSYVHGGLDSNGKLSEAVYGQAEIHKKVMSLQFSECHTKIRHVDAHATLSDGVVVQVMGELSNNGQPMRKFLQTFVLAPEGSVANKFYVHNDIFRYEDEVFGDSEAELDEESEEETDEPEDRQPSPEPLQDSPSNANCYEPHPVSCNNGVEEAHEEAVLELEPEVAPEPKIEEPKLKAEEKVVEEFEEKAPSPVPVESPPNIQEPPKPRVETKPEVPSATIRPRDQRIRDRPPVTSRGPRSAFGNVVELRINTKSTGGKIPNFGFVVFDDSEPVQRILGVKPIMFRGEVRLNVEEKKTRAMRERETRGGGGEDRRDARRSDRGPGGPRGIAGSSIMRDRDGRGPPSRVSTIQKLCDRVASSTLLEDRRDAVRALKSLSKKYRMEVGTMAMDHLVRILQTDRTDTEILGYALDTLYNIVCSDEEEEPEENQQKQEDDLGAQFTEKFVGEPDNITLLLTLLEEFDFHVRWPGVKLLTALLKNQCAQVQGIILVSPMGVSRLMDLLADSREVIRNDGLLLLQQLTKGNTAIQKIVAFENAFERLLEIITEEGSSDGGIVVEDCLLLLLNLLKNNSSNQNFFKEGSYIQKMKPWFEVGDDNSGWSAQKVTNLHLMLQLVRVMVSPVNSPGATASCQKAMFQCGLLQQLCTILMATGVPADILTETINTVSEVIRGSEVNQDYFASVNAPSNPPRPAIVVLLMSMVNERQPFVLRCAVLYCFQCFLYKNHKGQGEIVATLLPSTIDANSISAGQLLCGGLFSADSLSNWCAAVALAHALQDNLTQKEQLLRVQLATSLGKPPVSLLQQCTNILSQGDKLNRRGSRVQTKVGLLMLLCTWISNCPIAVMHFLHNQDNVPFLTGQISENLGEDERLVQGLCALLLGICIYYNDNSLENYTKEKLKQLIEKRIGKENFVEKLGFITKHELYSRAAQKPQPAFSTPEHMLFDHEFTKLVKELEGMITKAVLKSSEEEKKEEEVKKTLEQHDSIVTQYKELIREQDSQINELKEQVTLLTSQNEKLQSTITQQFSQIQQHKDQYNILKLKLGKDNQQTGNQAEAAQVNGLQPEELSQLREQLEELQRQNQLLQTQLTEKDSVITSLKAEGVPSAEGSQTSEVTELQKEVELLKAQLQSKTAEITKLQSEKQELLRGSETTAAVPGEDSVHTEKIAELESRLSAQTAETQKLKGEVKTLLESKELMEKELASATSTAAIMQAEKSKLQQEVQESKKEQDDLLMLLADQDQKILNLKQRLKDLGETMTWRPQYRSSKYRHVFGKPATKENCYDGVPITRSVHDNHLCAVNPRFIAVITECAGGGAFLVLSINHTGKVDPHHPKVSGHRSNVLDIKWNPFNDFCIASCSEDSTVKIWDIPEHGVLKNITVPWKELQGHSRRVGLIEWHPTANNIIFSTGYDYQVMVWKLDVPEQVIKNPVRSISVHSDVVLSMSFNTDGSRLATSCKDKKIRVIDPRTGTLLQETNCKSHKASKVLFLGNLKMLLSTGNSRWNHRQIALWDQSESYQEDIYPMTAGNKPAMTADEWIGGLDKGPVMMSLRPGSKLDSYVELGSGKDPTDSMETQISRSRPGLSQLIQERQDAKEVNTRRETPSTLLLPSTDERSSSTTYVSNGQLDSTHCSPPKTENELRQMFYKQQDEIRRLREQLNQKDVRIKQLELEIKNVRNSHATL</sequence>
<evidence type="ECO:0000256" key="19">
    <source>
        <dbReference type="ARBA" id="ARBA00022990"/>
    </source>
</evidence>
<dbReference type="SMART" id="SM01166">
    <property type="entry name" value="DUF1899"/>
    <property type="match status" value="1"/>
</dbReference>
<dbReference type="Pfam" id="PF16300">
    <property type="entry name" value="WD40_4"/>
    <property type="match status" value="1"/>
</dbReference>
<evidence type="ECO:0000256" key="9">
    <source>
        <dbReference type="ARBA" id="ARBA00022499"/>
    </source>
</evidence>
<dbReference type="InterPro" id="IPR041209">
    <property type="entry name" value="P115_Arm_rpt"/>
</dbReference>
<dbReference type="Gene3D" id="1.25.10.10">
    <property type="entry name" value="Leucine-rich Repeat Variant"/>
    <property type="match status" value="1"/>
</dbReference>
<feature type="compositionally biased region" description="Basic and acidic residues" evidence="30">
    <location>
        <begin position="1622"/>
        <end position="1635"/>
    </location>
</feature>
<dbReference type="InterPro" id="IPR036322">
    <property type="entry name" value="WD40_repeat_dom_sf"/>
</dbReference>
<evidence type="ECO:0000256" key="4">
    <source>
        <dbReference type="ARBA" id="ARBA00006960"/>
    </source>
</evidence>
<dbReference type="InterPro" id="IPR001680">
    <property type="entry name" value="WD40_rpt"/>
</dbReference>
<dbReference type="PANTHER" id="PTHR10013">
    <property type="entry name" value="GENERAL VESICULAR TRANSPORT FACTOR P115"/>
    <property type="match status" value="1"/>
</dbReference>
<proteinExistence type="evidence at protein level"/>
<dbReference type="InterPro" id="IPR015943">
    <property type="entry name" value="WD40/YVTN_repeat-like_dom_sf"/>
</dbReference>
<dbReference type="Pfam" id="PF04871">
    <property type="entry name" value="Uso1_p115_C"/>
    <property type="match status" value="1"/>
</dbReference>
<evidence type="ECO:0000256" key="18">
    <source>
        <dbReference type="ARBA" id="ARBA00022927"/>
    </source>
</evidence>
<evidence type="ECO:0007829" key="34">
    <source>
        <dbReference type="PeptideAtlas" id="A0A498NY54"/>
    </source>
</evidence>
<dbReference type="Pfam" id="PF00400">
    <property type="entry name" value="WD40"/>
    <property type="match status" value="2"/>
</dbReference>
<keyword evidence="18" id="KW-0653">Protein transport</keyword>